<gene>
    <name evidence="1" type="ORF">J0S82_014911</name>
</gene>
<protein>
    <submittedName>
        <fullName evidence="1">Uncharacterized protein</fullName>
    </submittedName>
</protein>
<proteinExistence type="predicted"/>
<comment type="caution">
    <text evidence="1">The sequence shown here is derived from an EMBL/GenBank/DDBJ whole genome shotgun (WGS) entry which is preliminary data.</text>
</comment>
<reference evidence="1" key="1">
    <citation type="journal article" date="2021" name="Evol. Appl.">
        <title>The genome of the Pyrenean desman and the effects of bottlenecks and inbreeding on the genomic landscape of an endangered species.</title>
        <authorList>
            <person name="Escoda L."/>
            <person name="Castresana J."/>
        </authorList>
    </citation>
    <scope>NUCLEOTIDE SEQUENCE</scope>
    <source>
        <strain evidence="1">IBE-C5619</strain>
    </source>
</reference>
<dbReference type="Proteomes" id="UP000700334">
    <property type="component" value="Unassembled WGS sequence"/>
</dbReference>
<name>A0A8J6ADL3_GALPY</name>
<evidence type="ECO:0000313" key="2">
    <source>
        <dbReference type="Proteomes" id="UP000700334"/>
    </source>
</evidence>
<sequence>MMLQKSPN</sequence>
<keyword evidence="2" id="KW-1185">Reference proteome</keyword>
<evidence type="ECO:0000313" key="1">
    <source>
        <dbReference type="EMBL" id="KAG8509434.1"/>
    </source>
</evidence>
<dbReference type="EMBL" id="JAGFMF010011946">
    <property type="protein sequence ID" value="KAG8509434.1"/>
    <property type="molecule type" value="Genomic_DNA"/>
</dbReference>
<organism evidence="1 2">
    <name type="scientific">Galemys pyrenaicus</name>
    <name type="common">Iberian desman</name>
    <name type="synonym">Pyrenean desman</name>
    <dbReference type="NCBI Taxonomy" id="202257"/>
    <lineage>
        <taxon>Eukaryota</taxon>
        <taxon>Metazoa</taxon>
        <taxon>Chordata</taxon>
        <taxon>Craniata</taxon>
        <taxon>Vertebrata</taxon>
        <taxon>Euteleostomi</taxon>
        <taxon>Mammalia</taxon>
        <taxon>Eutheria</taxon>
        <taxon>Laurasiatheria</taxon>
        <taxon>Eulipotyphla</taxon>
        <taxon>Talpidae</taxon>
        <taxon>Galemys</taxon>
    </lineage>
</organism>
<accession>A0A8J6ADL3</accession>